<evidence type="ECO:0000313" key="3">
    <source>
        <dbReference type="Proteomes" id="UP000620124"/>
    </source>
</evidence>
<evidence type="ECO:0000313" key="2">
    <source>
        <dbReference type="EMBL" id="KAF7330537.1"/>
    </source>
</evidence>
<dbReference type="InterPro" id="IPR000182">
    <property type="entry name" value="GNAT_dom"/>
</dbReference>
<dbReference type="AlphaFoldDB" id="A0A8H7CBW9"/>
<sequence length="189" mass="21168">MDPTSTYDINWSHPLPESGLETARVKLTPFIPHIHWAELAAELSAHPEIERYLPLPITPGAIESGFRADSQSILFAVINKEQNVLAGVIGLLHTSPTNLATEIGPVICFHKFQRTFVNTNAIGILMRYCLNLPKDGGLGFRRVQWLAHTANTASIRTAERMGMTREGTLRWTWVLGKRERGQRGWAGTW</sequence>
<dbReference type="InterPro" id="IPR016181">
    <property type="entry name" value="Acyl_CoA_acyltransferase"/>
</dbReference>
<comment type="caution">
    <text evidence="2">The sequence shown here is derived from an EMBL/GenBank/DDBJ whole genome shotgun (WGS) entry which is preliminary data.</text>
</comment>
<dbReference type="PANTHER" id="PTHR43441:SF5">
    <property type="entry name" value="FAMILY ACETYLTRANSFERASE, PUTATIVE-RELATED"/>
    <property type="match status" value="1"/>
</dbReference>
<dbReference type="Gene3D" id="3.40.630.30">
    <property type="match status" value="1"/>
</dbReference>
<organism evidence="2 3">
    <name type="scientific">Mycena venus</name>
    <dbReference type="NCBI Taxonomy" id="2733690"/>
    <lineage>
        <taxon>Eukaryota</taxon>
        <taxon>Fungi</taxon>
        <taxon>Dikarya</taxon>
        <taxon>Basidiomycota</taxon>
        <taxon>Agaricomycotina</taxon>
        <taxon>Agaricomycetes</taxon>
        <taxon>Agaricomycetidae</taxon>
        <taxon>Agaricales</taxon>
        <taxon>Marasmiineae</taxon>
        <taxon>Mycenaceae</taxon>
        <taxon>Mycena</taxon>
    </lineage>
</organism>
<proteinExistence type="predicted"/>
<keyword evidence="2" id="KW-0808">Transferase</keyword>
<dbReference type="Pfam" id="PF13302">
    <property type="entry name" value="Acetyltransf_3"/>
    <property type="match status" value="1"/>
</dbReference>
<name>A0A8H7CBW9_9AGAR</name>
<dbReference type="EMBL" id="JACAZI010000033">
    <property type="protein sequence ID" value="KAF7330537.1"/>
    <property type="molecule type" value="Genomic_DNA"/>
</dbReference>
<dbReference type="GO" id="GO:1990189">
    <property type="term" value="F:protein N-terminal-serine acetyltransferase activity"/>
    <property type="evidence" value="ECO:0007669"/>
    <property type="project" value="TreeGrafter"/>
</dbReference>
<reference evidence="2" key="1">
    <citation type="submission" date="2020-05" db="EMBL/GenBank/DDBJ databases">
        <title>Mycena genomes resolve the evolution of fungal bioluminescence.</title>
        <authorList>
            <person name="Tsai I.J."/>
        </authorList>
    </citation>
    <scope>NUCLEOTIDE SEQUENCE</scope>
    <source>
        <strain evidence="2">CCC161011</strain>
    </source>
</reference>
<dbReference type="InterPro" id="IPR051908">
    <property type="entry name" value="Ribosomal_N-acetyltransferase"/>
</dbReference>
<accession>A0A8H7CBW9</accession>
<evidence type="ECO:0000259" key="1">
    <source>
        <dbReference type="Pfam" id="PF13302"/>
    </source>
</evidence>
<dbReference type="PANTHER" id="PTHR43441">
    <property type="entry name" value="RIBOSOMAL-PROTEIN-SERINE ACETYLTRANSFERASE"/>
    <property type="match status" value="1"/>
</dbReference>
<feature type="domain" description="N-acetyltransferase" evidence="1">
    <location>
        <begin position="24"/>
        <end position="164"/>
    </location>
</feature>
<gene>
    <name evidence="2" type="ORF">MVEN_02493400</name>
</gene>
<keyword evidence="3" id="KW-1185">Reference proteome</keyword>
<dbReference type="OrthoDB" id="41238at2759"/>
<dbReference type="GO" id="GO:0008999">
    <property type="term" value="F:protein-N-terminal-alanine acetyltransferase activity"/>
    <property type="evidence" value="ECO:0007669"/>
    <property type="project" value="TreeGrafter"/>
</dbReference>
<dbReference type="Proteomes" id="UP000620124">
    <property type="component" value="Unassembled WGS sequence"/>
</dbReference>
<protein>
    <submittedName>
        <fullName evidence="2">N-acetyltransferase domain-containing protein</fullName>
    </submittedName>
</protein>
<dbReference type="SUPFAM" id="SSF55729">
    <property type="entry name" value="Acyl-CoA N-acyltransferases (Nat)"/>
    <property type="match status" value="1"/>
</dbReference>